<evidence type="ECO:0000313" key="3">
    <source>
        <dbReference type="Proteomes" id="UP000256964"/>
    </source>
</evidence>
<gene>
    <name evidence="2" type="ORF">OH76DRAFT_1487973</name>
</gene>
<dbReference type="OrthoDB" id="2753037at2759"/>
<name>A0A371CSM3_9APHY</name>
<protein>
    <submittedName>
        <fullName evidence="2">Uncharacterized protein</fullName>
    </submittedName>
</protein>
<proteinExistence type="predicted"/>
<evidence type="ECO:0000313" key="2">
    <source>
        <dbReference type="EMBL" id="RDX43281.1"/>
    </source>
</evidence>
<accession>A0A371CSM3</accession>
<feature type="region of interest" description="Disordered" evidence="1">
    <location>
        <begin position="209"/>
        <end position="230"/>
    </location>
</feature>
<organism evidence="2 3">
    <name type="scientific">Lentinus brumalis</name>
    <dbReference type="NCBI Taxonomy" id="2498619"/>
    <lineage>
        <taxon>Eukaryota</taxon>
        <taxon>Fungi</taxon>
        <taxon>Dikarya</taxon>
        <taxon>Basidiomycota</taxon>
        <taxon>Agaricomycotina</taxon>
        <taxon>Agaricomycetes</taxon>
        <taxon>Polyporales</taxon>
        <taxon>Polyporaceae</taxon>
        <taxon>Lentinus</taxon>
    </lineage>
</organism>
<keyword evidence="3" id="KW-1185">Reference proteome</keyword>
<evidence type="ECO:0000256" key="1">
    <source>
        <dbReference type="SAM" id="MobiDB-lite"/>
    </source>
</evidence>
<dbReference type="EMBL" id="KZ857467">
    <property type="protein sequence ID" value="RDX43281.1"/>
    <property type="molecule type" value="Genomic_DNA"/>
</dbReference>
<dbReference type="AlphaFoldDB" id="A0A371CSM3"/>
<reference evidence="2 3" key="1">
    <citation type="journal article" date="2018" name="Biotechnol. Biofuels">
        <title>Integrative visual omics of the white-rot fungus Polyporus brumalis exposes the biotechnological potential of its oxidative enzymes for delignifying raw plant biomass.</title>
        <authorList>
            <person name="Miyauchi S."/>
            <person name="Rancon A."/>
            <person name="Drula E."/>
            <person name="Hage H."/>
            <person name="Chaduli D."/>
            <person name="Favel A."/>
            <person name="Grisel S."/>
            <person name="Henrissat B."/>
            <person name="Herpoel-Gimbert I."/>
            <person name="Ruiz-Duenas F.J."/>
            <person name="Chevret D."/>
            <person name="Hainaut M."/>
            <person name="Lin J."/>
            <person name="Wang M."/>
            <person name="Pangilinan J."/>
            <person name="Lipzen A."/>
            <person name="Lesage-Meessen L."/>
            <person name="Navarro D."/>
            <person name="Riley R."/>
            <person name="Grigoriev I.V."/>
            <person name="Zhou S."/>
            <person name="Raouche S."/>
            <person name="Rosso M.N."/>
        </authorList>
    </citation>
    <scope>NUCLEOTIDE SEQUENCE [LARGE SCALE GENOMIC DNA]</scope>
    <source>
        <strain evidence="2 3">BRFM 1820</strain>
    </source>
</reference>
<sequence>MSHLARNVGSSSWKLLHSNYLADVLTWGPGKEQFARQGALLSIVGLNEGSAYLCIVGAGDDILLVDLFRLDKSSTYGSPAKHMATFRSIDAGLWLIFRDPSSVDVLRVATKSVTCSVTQTAPSLSDLQALGILVEEDITLFYEHSFLGSPPVQVWDSLFESIIQDAPVKGAVTPADFQTLVDLRSSSTPPDTVSDWTSDEEWSVASFSDDDADDDVYCDASESIGPELEA</sequence>
<dbReference type="Proteomes" id="UP000256964">
    <property type="component" value="Unassembled WGS sequence"/>
</dbReference>